<dbReference type="InterPro" id="IPR032675">
    <property type="entry name" value="LRR_dom_sf"/>
</dbReference>
<name>A0ABU6Z4C0_9FABA</name>
<evidence type="ECO:0000256" key="10">
    <source>
        <dbReference type="ARBA" id="ARBA00022777"/>
    </source>
</evidence>
<keyword evidence="11 16" id="KW-0067">ATP-binding</keyword>
<dbReference type="PROSITE" id="PS51450">
    <property type="entry name" value="LRR"/>
    <property type="match status" value="3"/>
</dbReference>
<dbReference type="InterPro" id="IPR008271">
    <property type="entry name" value="Ser/Thr_kinase_AS"/>
</dbReference>
<dbReference type="Proteomes" id="UP001341840">
    <property type="component" value="Unassembled WGS sequence"/>
</dbReference>
<keyword evidence="15" id="KW-0325">Glycoprotein</keyword>
<keyword evidence="6 17" id="KW-0812">Transmembrane</keyword>
<evidence type="ECO:0000259" key="18">
    <source>
        <dbReference type="PROSITE" id="PS50011"/>
    </source>
</evidence>
<evidence type="ECO:0000256" key="3">
    <source>
        <dbReference type="ARBA" id="ARBA00022527"/>
    </source>
</evidence>
<evidence type="ECO:0000256" key="16">
    <source>
        <dbReference type="PROSITE-ProRule" id="PRU10141"/>
    </source>
</evidence>
<comment type="caution">
    <text evidence="19">The sequence shown here is derived from an EMBL/GenBank/DDBJ whole genome shotgun (WGS) entry which is preliminary data.</text>
</comment>
<dbReference type="InterPro" id="IPR052422">
    <property type="entry name" value="Auxin_Ser/Thr_Kinase"/>
</dbReference>
<evidence type="ECO:0000256" key="5">
    <source>
        <dbReference type="ARBA" id="ARBA00022679"/>
    </source>
</evidence>
<dbReference type="InterPro" id="IPR017441">
    <property type="entry name" value="Protein_kinase_ATP_BS"/>
</dbReference>
<keyword evidence="3" id="KW-0723">Serine/threonine-protein kinase</keyword>
<dbReference type="Pfam" id="PF07714">
    <property type="entry name" value="PK_Tyr_Ser-Thr"/>
    <property type="match status" value="1"/>
</dbReference>
<dbReference type="PANTHER" id="PTHR47986">
    <property type="entry name" value="OSJNBA0070M12.3 PROTEIN"/>
    <property type="match status" value="1"/>
</dbReference>
<dbReference type="Pfam" id="PF00560">
    <property type="entry name" value="LRR_1"/>
    <property type="match status" value="3"/>
</dbReference>
<protein>
    <recommendedName>
        <fullName evidence="18">Protein kinase domain-containing protein</fullName>
    </recommendedName>
</protein>
<dbReference type="SMART" id="SM00369">
    <property type="entry name" value="LRR_TYP"/>
    <property type="match status" value="7"/>
</dbReference>
<dbReference type="Gene3D" id="3.80.10.10">
    <property type="entry name" value="Ribonuclease Inhibitor"/>
    <property type="match status" value="4"/>
</dbReference>
<proteinExistence type="inferred from homology"/>
<dbReference type="Pfam" id="PF08263">
    <property type="entry name" value="LRRNT_2"/>
    <property type="match status" value="2"/>
</dbReference>
<evidence type="ECO:0000256" key="8">
    <source>
        <dbReference type="ARBA" id="ARBA00022737"/>
    </source>
</evidence>
<evidence type="ECO:0000256" key="7">
    <source>
        <dbReference type="ARBA" id="ARBA00022729"/>
    </source>
</evidence>
<gene>
    <name evidence="19" type="ORF">PIB30_016993</name>
</gene>
<evidence type="ECO:0000256" key="6">
    <source>
        <dbReference type="ARBA" id="ARBA00022692"/>
    </source>
</evidence>
<evidence type="ECO:0000256" key="1">
    <source>
        <dbReference type="ARBA" id="ARBA00004167"/>
    </source>
</evidence>
<evidence type="ECO:0000256" key="14">
    <source>
        <dbReference type="ARBA" id="ARBA00023170"/>
    </source>
</evidence>
<keyword evidence="5" id="KW-0808">Transferase</keyword>
<dbReference type="SUPFAM" id="SSF56112">
    <property type="entry name" value="Protein kinase-like (PK-like)"/>
    <property type="match status" value="1"/>
</dbReference>
<dbReference type="SMART" id="SM00220">
    <property type="entry name" value="S_TKc"/>
    <property type="match status" value="1"/>
</dbReference>
<dbReference type="Gene3D" id="1.10.510.10">
    <property type="entry name" value="Transferase(Phosphotransferase) domain 1"/>
    <property type="match status" value="1"/>
</dbReference>
<keyword evidence="12 17" id="KW-1133">Transmembrane helix</keyword>
<keyword evidence="9 16" id="KW-0547">Nucleotide-binding</keyword>
<dbReference type="PROSITE" id="PS50011">
    <property type="entry name" value="PROTEIN_KINASE_DOM"/>
    <property type="match status" value="1"/>
</dbReference>
<keyword evidence="4" id="KW-0433">Leucine-rich repeat</keyword>
<keyword evidence="10" id="KW-0418">Kinase</keyword>
<evidence type="ECO:0000256" key="4">
    <source>
        <dbReference type="ARBA" id="ARBA00022614"/>
    </source>
</evidence>
<dbReference type="Pfam" id="PF13855">
    <property type="entry name" value="LRR_8"/>
    <property type="match status" value="2"/>
</dbReference>
<sequence>MSLGCVKSDDEGAYMLKLLNALKPTPSSWSNTTYMCDWPGVSCKFLIGRIEDIVLRSMSLTGTVPSGLNDSLTHLTHLDLSNNNLSGPVPSLANLTFLQTVILDNNNFNSIPHACFHALTSLNTLSLSNNTKLLPWNFPTDLTAHSSQLQYLHLYSTNLMGSVPNISHFFPAMQSLYLSNNNLSSIPQGCFHNLTNLTAISLANNTNLPPWTFPLQLTHSSLQLSYLFLEATNLMGSLPNLSHFFPNLITVSLSNNNLTFIPQGCFQSKDLKVLNLSATNVMGSLTEIFQSKPSLQTVVLSNNNLSGFLPESRESKIATLHLNDQKGKGFSGPIDVISNMIDLSEAWLQGNSFTGPIPDMSRCTALQDLQLAHNRLTGVVPDSLISLSRGQGNLRRVSLNNNFLQGPMPNFVLYVDGDVNVGDNTANAFCRQVFEPCDPRVTTLLEVASAFGYPYLLARSWPGNNPCHNWSFVSCNGGMITTVNLTRLNLNGTISPLFANLTHLQNLYLSGNNLNGSIPENLTSLRQLKNLDVSNNNLSGKIPSFSSGVNLNTKYNPLFDIQNPFIERRIPHAWIPATTAAAAGIGGLVLLVIVICNRKRCLSFLQRIMSKETGPFVDNEFEEFMKSYGSLMLRRYNYSEVKRMTNSFQDKLGRGGYGIVYKACLSDGCPVAVKVLTESSASGEEFINEVASISKTSHVNIVSLLGFCYEKHKRALIYEFMSNGFLDKFIYKQESPNNAFCSLDWNTLFQITIDIARGLEYLHRGYSTRILHLDIKPQNILLDEDFCPKIADFGLAKICKKKESIVSFLGTRGTPGYIAPEVFSRTFGKVSNKSDVYSFGMLILELMGGRKNYDTGESLTSEMYFPDWIYKDLEEQNMLGRDLATTEEENDMIKKITLVSLWCIQTSPSDRPSINKVVEMLKGPLPSVPYPPKPVLYAPQVSVSQFSRISYSITDEEDSQIVEEFVSIK</sequence>
<feature type="transmembrane region" description="Helical" evidence="17">
    <location>
        <begin position="573"/>
        <end position="596"/>
    </location>
</feature>
<evidence type="ECO:0000256" key="2">
    <source>
        <dbReference type="ARBA" id="ARBA00008684"/>
    </source>
</evidence>
<comment type="similarity">
    <text evidence="2">Belongs to the protein kinase superfamily. Ser/Thr protein kinase family.</text>
</comment>
<evidence type="ECO:0000256" key="13">
    <source>
        <dbReference type="ARBA" id="ARBA00023136"/>
    </source>
</evidence>
<accession>A0ABU6Z4C0</accession>
<dbReference type="InterPro" id="IPR001245">
    <property type="entry name" value="Ser-Thr/Tyr_kinase_cat_dom"/>
</dbReference>
<keyword evidence="8" id="KW-0677">Repeat</keyword>
<evidence type="ECO:0000256" key="11">
    <source>
        <dbReference type="ARBA" id="ARBA00022840"/>
    </source>
</evidence>
<dbReference type="Gene3D" id="3.30.200.20">
    <property type="entry name" value="Phosphorylase Kinase, domain 1"/>
    <property type="match status" value="1"/>
</dbReference>
<dbReference type="PROSITE" id="PS00108">
    <property type="entry name" value="PROTEIN_KINASE_ST"/>
    <property type="match status" value="1"/>
</dbReference>
<feature type="binding site" evidence="16">
    <location>
        <position position="674"/>
    </location>
    <ligand>
        <name>ATP</name>
        <dbReference type="ChEBI" id="CHEBI:30616"/>
    </ligand>
</feature>
<evidence type="ECO:0000256" key="9">
    <source>
        <dbReference type="ARBA" id="ARBA00022741"/>
    </source>
</evidence>
<dbReference type="PRINTS" id="PR00019">
    <property type="entry name" value="LEURICHRPT"/>
</dbReference>
<keyword evidence="20" id="KW-1185">Reference proteome</keyword>
<keyword evidence="14" id="KW-0675">Receptor</keyword>
<reference evidence="19 20" key="1">
    <citation type="journal article" date="2023" name="Plants (Basel)">
        <title>Bridging the Gap: Combining Genomics and Transcriptomics Approaches to Understand Stylosanthes scabra, an Orphan Legume from the Brazilian Caatinga.</title>
        <authorList>
            <person name="Ferreira-Neto J.R.C."/>
            <person name="da Silva M.D."/>
            <person name="Binneck E."/>
            <person name="de Melo N.F."/>
            <person name="da Silva R.H."/>
            <person name="de Melo A.L.T.M."/>
            <person name="Pandolfi V."/>
            <person name="Bustamante F.O."/>
            <person name="Brasileiro-Vidal A.C."/>
            <person name="Benko-Iseppon A.M."/>
        </authorList>
    </citation>
    <scope>NUCLEOTIDE SEQUENCE [LARGE SCALE GENOMIC DNA]</scope>
    <source>
        <tissue evidence="19">Leaves</tissue>
    </source>
</reference>
<organism evidence="19 20">
    <name type="scientific">Stylosanthes scabra</name>
    <dbReference type="NCBI Taxonomy" id="79078"/>
    <lineage>
        <taxon>Eukaryota</taxon>
        <taxon>Viridiplantae</taxon>
        <taxon>Streptophyta</taxon>
        <taxon>Embryophyta</taxon>
        <taxon>Tracheophyta</taxon>
        <taxon>Spermatophyta</taxon>
        <taxon>Magnoliopsida</taxon>
        <taxon>eudicotyledons</taxon>
        <taxon>Gunneridae</taxon>
        <taxon>Pentapetalae</taxon>
        <taxon>rosids</taxon>
        <taxon>fabids</taxon>
        <taxon>Fabales</taxon>
        <taxon>Fabaceae</taxon>
        <taxon>Papilionoideae</taxon>
        <taxon>50 kb inversion clade</taxon>
        <taxon>dalbergioids sensu lato</taxon>
        <taxon>Dalbergieae</taxon>
        <taxon>Pterocarpus clade</taxon>
        <taxon>Stylosanthes</taxon>
    </lineage>
</organism>
<dbReference type="InterPro" id="IPR011009">
    <property type="entry name" value="Kinase-like_dom_sf"/>
</dbReference>
<dbReference type="PROSITE" id="PS00107">
    <property type="entry name" value="PROTEIN_KINASE_ATP"/>
    <property type="match status" value="1"/>
</dbReference>
<dbReference type="InterPro" id="IPR013210">
    <property type="entry name" value="LRR_N_plant-typ"/>
</dbReference>
<dbReference type="SUPFAM" id="SSF52058">
    <property type="entry name" value="L domain-like"/>
    <property type="match status" value="3"/>
</dbReference>
<evidence type="ECO:0000256" key="17">
    <source>
        <dbReference type="SAM" id="Phobius"/>
    </source>
</evidence>
<evidence type="ECO:0000256" key="15">
    <source>
        <dbReference type="ARBA" id="ARBA00023180"/>
    </source>
</evidence>
<dbReference type="EMBL" id="JASCZI010271909">
    <property type="protein sequence ID" value="MED6217369.1"/>
    <property type="molecule type" value="Genomic_DNA"/>
</dbReference>
<evidence type="ECO:0000313" key="20">
    <source>
        <dbReference type="Proteomes" id="UP001341840"/>
    </source>
</evidence>
<evidence type="ECO:0000256" key="12">
    <source>
        <dbReference type="ARBA" id="ARBA00022989"/>
    </source>
</evidence>
<dbReference type="InterPro" id="IPR000719">
    <property type="entry name" value="Prot_kinase_dom"/>
</dbReference>
<evidence type="ECO:0000313" key="19">
    <source>
        <dbReference type="EMBL" id="MED6217369.1"/>
    </source>
</evidence>
<dbReference type="InterPro" id="IPR001611">
    <property type="entry name" value="Leu-rich_rpt"/>
</dbReference>
<dbReference type="InterPro" id="IPR003591">
    <property type="entry name" value="Leu-rich_rpt_typical-subtyp"/>
</dbReference>
<feature type="domain" description="Protein kinase" evidence="18">
    <location>
        <begin position="646"/>
        <end position="928"/>
    </location>
</feature>
<dbReference type="SMART" id="SM00365">
    <property type="entry name" value="LRR_SD22"/>
    <property type="match status" value="3"/>
</dbReference>
<keyword evidence="7" id="KW-0732">Signal</keyword>
<keyword evidence="13 17" id="KW-0472">Membrane</keyword>
<dbReference type="PANTHER" id="PTHR47986:SF10">
    <property type="entry name" value="RECEPTOR-LIKE KINASE TMK4"/>
    <property type="match status" value="1"/>
</dbReference>
<comment type="subcellular location">
    <subcellularLocation>
        <location evidence="1">Membrane</location>
        <topology evidence="1">Single-pass membrane protein</topology>
    </subcellularLocation>
</comment>